<feature type="domain" description="HTH lysR-type" evidence="5">
    <location>
        <begin position="1"/>
        <end position="58"/>
    </location>
</feature>
<dbReference type="EMBL" id="JBBMFJ010000030">
    <property type="protein sequence ID" value="MEQ2564082.1"/>
    <property type="molecule type" value="Genomic_DNA"/>
</dbReference>
<name>A0ABV1HP33_9FIRM</name>
<dbReference type="Proteomes" id="UP001437460">
    <property type="component" value="Unassembled WGS sequence"/>
</dbReference>
<dbReference type="InterPro" id="IPR000847">
    <property type="entry name" value="LysR_HTH_N"/>
</dbReference>
<evidence type="ECO:0000259" key="5">
    <source>
        <dbReference type="PROSITE" id="PS50931"/>
    </source>
</evidence>
<dbReference type="PANTHER" id="PTHR30126">
    <property type="entry name" value="HTH-TYPE TRANSCRIPTIONAL REGULATOR"/>
    <property type="match status" value="1"/>
</dbReference>
<evidence type="ECO:0000256" key="1">
    <source>
        <dbReference type="ARBA" id="ARBA00009437"/>
    </source>
</evidence>
<dbReference type="InterPro" id="IPR036390">
    <property type="entry name" value="WH_DNA-bd_sf"/>
</dbReference>
<dbReference type="InterPro" id="IPR036388">
    <property type="entry name" value="WH-like_DNA-bd_sf"/>
</dbReference>
<dbReference type="Pfam" id="PF00126">
    <property type="entry name" value="HTH_1"/>
    <property type="match status" value="1"/>
</dbReference>
<evidence type="ECO:0000256" key="2">
    <source>
        <dbReference type="ARBA" id="ARBA00023015"/>
    </source>
</evidence>
<keyword evidence="7" id="KW-1185">Reference proteome</keyword>
<dbReference type="PROSITE" id="PS50931">
    <property type="entry name" value="HTH_LYSR"/>
    <property type="match status" value="1"/>
</dbReference>
<proteinExistence type="inferred from homology"/>
<accession>A0ABV1HP33</accession>
<dbReference type="RefSeq" id="WP_349230134.1">
    <property type="nucleotide sequence ID" value="NZ_JBBMFJ010000030.1"/>
</dbReference>
<dbReference type="PANTHER" id="PTHR30126:SF40">
    <property type="entry name" value="HTH-TYPE TRANSCRIPTIONAL REGULATOR GLTR"/>
    <property type="match status" value="1"/>
</dbReference>
<evidence type="ECO:0000313" key="6">
    <source>
        <dbReference type="EMBL" id="MEQ2564082.1"/>
    </source>
</evidence>
<organism evidence="6 7">
    <name type="scientific">Ventrimonas faecis</name>
    <dbReference type="NCBI Taxonomy" id="3133170"/>
    <lineage>
        <taxon>Bacteria</taxon>
        <taxon>Bacillati</taxon>
        <taxon>Bacillota</taxon>
        <taxon>Clostridia</taxon>
        <taxon>Lachnospirales</taxon>
        <taxon>Lachnospiraceae</taxon>
        <taxon>Ventrimonas</taxon>
    </lineage>
</organism>
<keyword evidence="4" id="KW-0804">Transcription</keyword>
<evidence type="ECO:0000256" key="3">
    <source>
        <dbReference type="ARBA" id="ARBA00023125"/>
    </source>
</evidence>
<keyword evidence="2" id="KW-0805">Transcription regulation</keyword>
<protein>
    <submittedName>
        <fullName evidence="6">LysR family transcriptional regulator</fullName>
    </submittedName>
</protein>
<comment type="caution">
    <text evidence="6">The sequence shown here is derived from an EMBL/GenBank/DDBJ whole genome shotgun (WGS) entry which is preliminary data.</text>
</comment>
<comment type="similarity">
    <text evidence="1">Belongs to the LysR transcriptional regulatory family.</text>
</comment>
<evidence type="ECO:0000313" key="7">
    <source>
        <dbReference type="Proteomes" id="UP001437460"/>
    </source>
</evidence>
<dbReference type="Gene3D" id="1.10.10.10">
    <property type="entry name" value="Winged helix-like DNA-binding domain superfamily/Winged helix DNA-binding domain"/>
    <property type="match status" value="1"/>
</dbReference>
<dbReference type="SUPFAM" id="SSF46785">
    <property type="entry name" value="Winged helix' DNA-binding domain"/>
    <property type="match status" value="1"/>
</dbReference>
<reference evidence="6 7" key="1">
    <citation type="submission" date="2024-03" db="EMBL/GenBank/DDBJ databases">
        <title>Human intestinal bacterial collection.</title>
        <authorList>
            <person name="Pauvert C."/>
            <person name="Hitch T.C.A."/>
            <person name="Clavel T."/>
        </authorList>
    </citation>
    <scope>NUCLEOTIDE SEQUENCE [LARGE SCALE GENOMIC DNA]</scope>
    <source>
        <strain evidence="6 7">CLA-AP-H27</strain>
    </source>
</reference>
<evidence type="ECO:0000256" key="4">
    <source>
        <dbReference type="ARBA" id="ARBA00023163"/>
    </source>
</evidence>
<gene>
    <name evidence="6" type="ORF">WMO41_13075</name>
</gene>
<sequence>MNEKELRYMKCIAEAGSVQKAAVLLQKNPSSLSRAVHRVEEDMDIILFKRTPEGLRPTPEGEVYLQAADEILTMYDELKQSAES</sequence>
<keyword evidence="3" id="KW-0238">DNA-binding</keyword>